<dbReference type="AlphaFoldDB" id="A0A5B1M7S8"/>
<accession>A0A5B1M7S8</accession>
<proteinExistence type="predicted"/>
<keyword evidence="2" id="KW-1185">Reference proteome</keyword>
<sequence>MVSSAASRRNERAEQAAQVFGEEADAALDALELLDLAWHDCYGESTPPQQVVEDVWVVADANLARFVSAARLAVTDFRDLRLSADALRQGS</sequence>
<evidence type="ECO:0000313" key="2">
    <source>
        <dbReference type="Proteomes" id="UP000324351"/>
    </source>
</evidence>
<dbReference type="Proteomes" id="UP000324351">
    <property type="component" value="Unassembled WGS sequence"/>
</dbReference>
<reference evidence="1 2" key="1">
    <citation type="submission" date="2019-09" db="EMBL/GenBank/DDBJ databases">
        <title>Nocardioides panacisoli sp. nov., isolated from the soil of a ginseng field.</title>
        <authorList>
            <person name="Cho C."/>
        </authorList>
    </citation>
    <scope>NUCLEOTIDE SEQUENCE [LARGE SCALE GENOMIC DNA]</scope>
    <source>
        <strain evidence="1 2">BN140041</strain>
    </source>
</reference>
<dbReference type="RefSeq" id="WP_149748397.1">
    <property type="nucleotide sequence ID" value="NZ_VUJW01000001.1"/>
</dbReference>
<protein>
    <submittedName>
        <fullName evidence="1">Uncharacterized protein</fullName>
    </submittedName>
</protein>
<comment type="caution">
    <text evidence="1">The sequence shown here is derived from an EMBL/GenBank/DDBJ whole genome shotgun (WGS) entry which is preliminary data.</text>
</comment>
<evidence type="ECO:0000313" key="1">
    <source>
        <dbReference type="EMBL" id="KAA1428774.1"/>
    </source>
</evidence>
<gene>
    <name evidence="1" type="ORF">F0U47_00700</name>
</gene>
<name>A0A5B1M7S8_9ACTN</name>
<reference evidence="1 2" key="2">
    <citation type="submission" date="2019-09" db="EMBL/GenBank/DDBJ databases">
        <authorList>
            <person name="Jin C."/>
        </authorList>
    </citation>
    <scope>NUCLEOTIDE SEQUENCE [LARGE SCALE GENOMIC DNA]</scope>
    <source>
        <strain evidence="1 2">BN140041</strain>
    </source>
</reference>
<organism evidence="1 2">
    <name type="scientific">Nocardioides antri</name>
    <dbReference type="NCBI Taxonomy" id="2607659"/>
    <lineage>
        <taxon>Bacteria</taxon>
        <taxon>Bacillati</taxon>
        <taxon>Actinomycetota</taxon>
        <taxon>Actinomycetes</taxon>
        <taxon>Propionibacteriales</taxon>
        <taxon>Nocardioidaceae</taxon>
        <taxon>Nocardioides</taxon>
    </lineage>
</organism>
<dbReference type="EMBL" id="VUJW01000001">
    <property type="protein sequence ID" value="KAA1428774.1"/>
    <property type="molecule type" value="Genomic_DNA"/>
</dbReference>